<evidence type="ECO:0000256" key="1">
    <source>
        <dbReference type="SAM" id="MobiDB-lite"/>
    </source>
</evidence>
<gene>
    <name evidence="2" type="ORF">ANN_03325</name>
</gene>
<sequence length="297" mass="33042">MSTGSNTESYPAFALIGLRENPKQTSTRSDIETALWASVFSMPITLSFVMETNCSGSDIETALWASVARHKKQQQQPITDSQEVEKPAIACLPFTGRLSGKISRLLYKHGIKTIHKGQISKRRSRPRSIYRILCECEAAYIGQTGRTITTRLSEHQRSIRLMQPEKSGLAEHCIEKSHRANFNNTEVLAKCSGYWDRKVKETLAIAAERGNLNRDSGLQLSVAWAPAIKFLNAQMTGRHQRRTHKNSSAEPIMRPAVNQPKSTKQDDTSAAFAPRSALIRANQRTAPQLTPPSGTIN</sequence>
<feature type="compositionally biased region" description="Polar residues" evidence="1">
    <location>
        <begin position="282"/>
        <end position="297"/>
    </location>
</feature>
<dbReference type="EMBL" id="JAJSOF020000001">
    <property type="protein sequence ID" value="KAJ4451847.1"/>
    <property type="molecule type" value="Genomic_DNA"/>
</dbReference>
<dbReference type="CDD" id="cd10442">
    <property type="entry name" value="GIY-YIG_PLEs"/>
    <property type="match status" value="1"/>
</dbReference>
<reference evidence="2 3" key="1">
    <citation type="journal article" date="2022" name="Allergy">
        <title>Genome assembly and annotation of Periplaneta americana reveal a comprehensive cockroach allergen profile.</title>
        <authorList>
            <person name="Wang L."/>
            <person name="Xiong Q."/>
            <person name="Saelim N."/>
            <person name="Wang L."/>
            <person name="Nong W."/>
            <person name="Wan A.T."/>
            <person name="Shi M."/>
            <person name="Liu X."/>
            <person name="Cao Q."/>
            <person name="Hui J.H.L."/>
            <person name="Sookrung N."/>
            <person name="Leung T.F."/>
            <person name="Tungtrongchitr A."/>
            <person name="Tsui S.K.W."/>
        </authorList>
    </citation>
    <scope>NUCLEOTIDE SEQUENCE [LARGE SCALE GENOMIC DNA]</scope>
    <source>
        <strain evidence="2">PWHHKU_190912</strain>
    </source>
</reference>
<accession>A0ABQ8U264</accession>
<evidence type="ECO:0008006" key="4">
    <source>
        <dbReference type="Google" id="ProtNLM"/>
    </source>
</evidence>
<organism evidence="2 3">
    <name type="scientific">Periplaneta americana</name>
    <name type="common">American cockroach</name>
    <name type="synonym">Blatta americana</name>
    <dbReference type="NCBI Taxonomy" id="6978"/>
    <lineage>
        <taxon>Eukaryota</taxon>
        <taxon>Metazoa</taxon>
        <taxon>Ecdysozoa</taxon>
        <taxon>Arthropoda</taxon>
        <taxon>Hexapoda</taxon>
        <taxon>Insecta</taxon>
        <taxon>Pterygota</taxon>
        <taxon>Neoptera</taxon>
        <taxon>Polyneoptera</taxon>
        <taxon>Dictyoptera</taxon>
        <taxon>Blattodea</taxon>
        <taxon>Blattoidea</taxon>
        <taxon>Blattidae</taxon>
        <taxon>Blattinae</taxon>
        <taxon>Periplaneta</taxon>
    </lineage>
</organism>
<evidence type="ECO:0000313" key="3">
    <source>
        <dbReference type="Proteomes" id="UP001148838"/>
    </source>
</evidence>
<evidence type="ECO:0000313" key="2">
    <source>
        <dbReference type="EMBL" id="KAJ4451847.1"/>
    </source>
</evidence>
<protein>
    <recommendedName>
        <fullName evidence="4">GIY-YIG domain-containing protein</fullName>
    </recommendedName>
</protein>
<proteinExistence type="predicted"/>
<keyword evidence="3" id="KW-1185">Reference proteome</keyword>
<comment type="caution">
    <text evidence="2">The sequence shown here is derived from an EMBL/GenBank/DDBJ whole genome shotgun (WGS) entry which is preliminary data.</text>
</comment>
<name>A0ABQ8U264_PERAM</name>
<feature type="region of interest" description="Disordered" evidence="1">
    <location>
        <begin position="235"/>
        <end position="297"/>
    </location>
</feature>
<dbReference type="Proteomes" id="UP001148838">
    <property type="component" value="Unassembled WGS sequence"/>
</dbReference>